<dbReference type="CDD" id="cd00118">
    <property type="entry name" value="LysM"/>
    <property type="match status" value="1"/>
</dbReference>
<dbReference type="EMBL" id="FMAU01000010">
    <property type="protein sequence ID" value="SCC35485.1"/>
    <property type="molecule type" value="Genomic_DNA"/>
</dbReference>
<dbReference type="PANTHER" id="PTHR31157">
    <property type="entry name" value="SCP DOMAIN-CONTAINING PROTEIN"/>
    <property type="match status" value="1"/>
</dbReference>
<dbReference type="NCBIfam" id="TIGR02909">
    <property type="entry name" value="spore_YkwD"/>
    <property type="match status" value="1"/>
</dbReference>
<dbReference type="InterPro" id="IPR014248">
    <property type="entry name" value="Spore_coat_assembly_SafA"/>
</dbReference>
<feature type="domain" description="LysM" evidence="2">
    <location>
        <begin position="28"/>
        <end position="73"/>
    </location>
</feature>
<accession>A0A0V8H6H0</accession>
<evidence type="ECO:0000256" key="1">
    <source>
        <dbReference type="SAM" id="SignalP"/>
    </source>
</evidence>
<evidence type="ECO:0000313" key="3">
    <source>
        <dbReference type="EMBL" id="SCC35485.1"/>
    </source>
</evidence>
<sequence length="206" mass="23318">MKTKFVCLMVVLSLVFGICGMQSAQAAQSYQVKKGDTLWKISKKFRVGLSEIIDANPQLSNPDLIYPGQEIHIPRLKSVKSVERQVIDLTNQERQKAGLAPLQLDWQLSRVARYKSRDMRDTGYFAHRSPQYGSPFEMMKSFDVQYSSAGENIAVGQTSPEQVVREWMNSPGHRKNILNGTYTYIGVGYAKGGSYGTYWTQMFISK</sequence>
<proteinExistence type="predicted"/>
<keyword evidence="1" id="KW-0732">Signal</keyword>
<dbReference type="SUPFAM" id="SSF55797">
    <property type="entry name" value="PR-1-like"/>
    <property type="match status" value="1"/>
</dbReference>
<dbReference type="Pfam" id="PF00188">
    <property type="entry name" value="CAP"/>
    <property type="match status" value="1"/>
</dbReference>
<feature type="chain" id="PRO_5014527625" evidence="1">
    <location>
        <begin position="27"/>
        <end position="206"/>
    </location>
</feature>
<dbReference type="PROSITE" id="PS51782">
    <property type="entry name" value="LYSM"/>
    <property type="match status" value="1"/>
</dbReference>
<dbReference type="Pfam" id="PF01476">
    <property type="entry name" value="LysM"/>
    <property type="match status" value="1"/>
</dbReference>
<gene>
    <name evidence="3" type="ORF">GA0061094_4235</name>
</gene>
<dbReference type="AlphaFoldDB" id="A0A0V8H6H0"/>
<dbReference type="InterPro" id="IPR035940">
    <property type="entry name" value="CAP_sf"/>
</dbReference>
<protein>
    <submittedName>
        <fullName evidence="3">Spore coat assembly protein SafA/uncharacterized protein, YkwD family</fullName>
    </submittedName>
</protein>
<dbReference type="Gene3D" id="3.40.33.10">
    <property type="entry name" value="CAP"/>
    <property type="match status" value="1"/>
</dbReference>
<feature type="signal peptide" evidence="1">
    <location>
        <begin position="1"/>
        <end position="26"/>
    </location>
</feature>
<dbReference type="CDD" id="cd05379">
    <property type="entry name" value="CAP_bacterial"/>
    <property type="match status" value="1"/>
</dbReference>
<evidence type="ECO:0000259" key="2">
    <source>
        <dbReference type="PROSITE" id="PS51782"/>
    </source>
</evidence>
<dbReference type="Gene3D" id="3.10.350.10">
    <property type="entry name" value="LysM domain"/>
    <property type="match status" value="1"/>
</dbReference>
<dbReference type="InterPro" id="IPR036779">
    <property type="entry name" value="LysM_dom_sf"/>
</dbReference>
<keyword evidence="4" id="KW-1185">Reference proteome</keyword>
<dbReference type="PANTHER" id="PTHR31157:SF1">
    <property type="entry name" value="SCP DOMAIN-CONTAINING PROTEIN"/>
    <property type="match status" value="1"/>
</dbReference>
<dbReference type="SUPFAM" id="SSF54106">
    <property type="entry name" value="LysM domain"/>
    <property type="match status" value="1"/>
</dbReference>
<dbReference type="NCBIfam" id="TIGR02899">
    <property type="entry name" value="spore_safA"/>
    <property type="match status" value="1"/>
</dbReference>
<dbReference type="InterPro" id="IPR014044">
    <property type="entry name" value="CAP_dom"/>
</dbReference>
<organism evidence="3 4">
    <name type="scientific">[Bacillus] enclensis</name>
    <dbReference type="NCBI Taxonomy" id="1402860"/>
    <lineage>
        <taxon>Bacteria</taxon>
        <taxon>Bacillati</taxon>
        <taxon>Bacillota</taxon>
        <taxon>Bacilli</taxon>
        <taxon>Bacillales</taxon>
        <taxon>Bacillaceae</taxon>
        <taxon>Rossellomorea</taxon>
    </lineage>
</organism>
<dbReference type="InterPro" id="IPR014258">
    <property type="entry name" value="CAP_domain_YkwD-like"/>
</dbReference>
<dbReference type="InterPro" id="IPR018392">
    <property type="entry name" value="LysM"/>
</dbReference>
<dbReference type="SMART" id="SM00257">
    <property type="entry name" value="LysM"/>
    <property type="match status" value="1"/>
</dbReference>
<name>A0A0V8H6H0_9BACI</name>
<evidence type="ECO:0000313" key="4">
    <source>
        <dbReference type="Proteomes" id="UP000181997"/>
    </source>
</evidence>
<reference evidence="4" key="1">
    <citation type="submission" date="2016-08" db="EMBL/GenBank/DDBJ databases">
        <authorList>
            <person name="Varghese N."/>
            <person name="Submissions Spin"/>
        </authorList>
    </citation>
    <scope>NUCLEOTIDE SEQUENCE [LARGE SCALE GENOMIC DNA]</scope>
    <source>
        <strain evidence="4">SGD-1123</strain>
    </source>
</reference>
<dbReference type="Proteomes" id="UP000181997">
    <property type="component" value="Unassembled WGS sequence"/>
</dbReference>
<dbReference type="OrthoDB" id="9783944at2"/>